<feature type="region of interest" description="Disordered" evidence="10">
    <location>
        <begin position="1"/>
        <end position="42"/>
    </location>
</feature>
<dbReference type="EMBL" id="JACJVO010000007">
    <property type="protein sequence ID" value="MBB6730495.1"/>
    <property type="molecule type" value="Genomic_DNA"/>
</dbReference>
<gene>
    <name evidence="12" type="ORF">H7C18_06230</name>
</gene>
<dbReference type="GO" id="GO:0009252">
    <property type="term" value="P:peptidoglycan biosynthetic process"/>
    <property type="evidence" value="ECO:0007669"/>
    <property type="project" value="UniProtKB-KW"/>
</dbReference>
<dbReference type="InterPro" id="IPR012338">
    <property type="entry name" value="Beta-lactam/transpept-like"/>
</dbReference>
<comment type="similarity">
    <text evidence="1 9">Belongs to the peptidase S11 family.</text>
</comment>
<keyword evidence="3" id="KW-0378">Hydrolase</keyword>
<dbReference type="GO" id="GO:0008360">
    <property type="term" value="P:regulation of cell shape"/>
    <property type="evidence" value="ECO:0007669"/>
    <property type="project" value="UniProtKB-KW"/>
</dbReference>
<dbReference type="Proteomes" id="UP000564644">
    <property type="component" value="Unassembled WGS sequence"/>
</dbReference>
<evidence type="ECO:0000256" key="4">
    <source>
        <dbReference type="ARBA" id="ARBA00022960"/>
    </source>
</evidence>
<evidence type="ECO:0000256" key="8">
    <source>
        <dbReference type="PIRSR" id="PIRSR618044-2"/>
    </source>
</evidence>
<feature type="active site" description="Acyl-ester intermediate" evidence="7">
    <location>
        <position position="79"/>
    </location>
</feature>
<dbReference type="Pfam" id="PF00768">
    <property type="entry name" value="Peptidase_S11"/>
    <property type="match status" value="1"/>
</dbReference>
<dbReference type="PANTHER" id="PTHR21581">
    <property type="entry name" value="D-ALANYL-D-ALANINE CARBOXYPEPTIDASE"/>
    <property type="match status" value="1"/>
</dbReference>
<evidence type="ECO:0000259" key="11">
    <source>
        <dbReference type="Pfam" id="PF00768"/>
    </source>
</evidence>
<evidence type="ECO:0000256" key="5">
    <source>
        <dbReference type="ARBA" id="ARBA00022984"/>
    </source>
</evidence>
<evidence type="ECO:0000313" key="12">
    <source>
        <dbReference type="EMBL" id="MBB6730495.1"/>
    </source>
</evidence>
<comment type="caution">
    <text evidence="12">The sequence shown here is derived from an EMBL/GenBank/DDBJ whole genome shotgun (WGS) entry which is preliminary data.</text>
</comment>
<dbReference type="AlphaFoldDB" id="A0A7X0VUJ8"/>
<dbReference type="PANTHER" id="PTHR21581:SF11">
    <property type="entry name" value="D-ALANYL-D-ALANINE CARBOXYPEPTIDASE DACA"/>
    <property type="match status" value="1"/>
</dbReference>
<evidence type="ECO:0000256" key="7">
    <source>
        <dbReference type="PIRSR" id="PIRSR618044-1"/>
    </source>
</evidence>
<dbReference type="PRINTS" id="PR00725">
    <property type="entry name" value="DADACBPTASE1"/>
</dbReference>
<keyword evidence="4" id="KW-0133">Cell shape</keyword>
<evidence type="ECO:0000313" key="13">
    <source>
        <dbReference type="Proteomes" id="UP000564644"/>
    </source>
</evidence>
<dbReference type="SUPFAM" id="SSF56601">
    <property type="entry name" value="beta-lactamase/transpeptidase-like"/>
    <property type="match status" value="1"/>
</dbReference>
<reference evidence="12 13" key="1">
    <citation type="submission" date="2020-08" db="EMBL/GenBank/DDBJ databases">
        <title>Cohnella phylogeny.</title>
        <authorList>
            <person name="Dunlap C."/>
        </authorList>
    </citation>
    <scope>NUCLEOTIDE SEQUENCE [LARGE SCALE GENOMIC DNA]</scope>
    <source>
        <strain evidence="12 13">CBP 2801</strain>
    </source>
</reference>
<keyword evidence="5" id="KW-0573">Peptidoglycan synthesis</keyword>
<evidence type="ECO:0000256" key="6">
    <source>
        <dbReference type="ARBA" id="ARBA00023316"/>
    </source>
</evidence>
<keyword evidence="13" id="KW-1185">Reference proteome</keyword>
<proteinExistence type="inferred from homology"/>
<evidence type="ECO:0000256" key="3">
    <source>
        <dbReference type="ARBA" id="ARBA00022801"/>
    </source>
</evidence>
<feature type="binding site" evidence="8">
    <location>
        <position position="260"/>
    </location>
    <ligand>
        <name>substrate</name>
    </ligand>
</feature>
<keyword evidence="12" id="KW-0645">Protease</keyword>
<dbReference type="Gene3D" id="3.40.710.10">
    <property type="entry name" value="DD-peptidase/beta-lactamase superfamily"/>
    <property type="match status" value="1"/>
</dbReference>
<dbReference type="GO" id="GO:0006508">
    <property type="term" value="P:proteolysis"/>
    <property type="evidence" value="ECO:0007669"/>
    <property type="project" value="InterPro"/>
</dbReference>
<evidence type="ECO:0000256" key="1">
    <source>
        <dbReference type="ARBA" id="ARBA00007164"/>
    </source>
</evidence>
<sequence>MEDAAIAAPATAEPVIAAPGTEDKAITAPATENTTDDSKTEDPAIEGTAIEAKSAALLDAKSGKWLYLQNADEALAPASMSKMMTELVVLEQIRSGKLNWDDEAVASRYAANVVGSAMGLRSGQSVSVRELFAAMAIHSANDAAVALAEKVAGSETAFVKLMNDEAKAIGLSDRTRFANATGLSKEDLTAFSTADSATDTKMTAKDAALLASRLVGGFPELLKFTKKSETPAADGKTMLATSNEMLPGQQFGMKGNDGLKTGYTSAAGYCFTGSFLIGGHRYISVIMGATTPEARFEMTSKLLEVGRIA</sequence>
<feature type="compositionally biased region" description="Low complexity" evidence="10">
    <location>
        <begin position="1"/>
        <end position="19"/>
    </location>
</feature>
<organism evidence="12 13">
    <name type="scientific">Cohnella zeiphila</name>
    <dbReference type="NCBI Taxonomy" id="2761120"/>
    <lineage>
        <taxon>Bacteria</taxon>
        <taxon>Bacillati</taxon>
        <taxon>Bacillota</taxon>
        <taxon>Bacilli</taxon>
        <taxon>Bacillales</taxon>
        <taxon>Paenibacillaceae</taxon>
        <taxon>Cohnella</taxon>
    </lineage>
</organism>
<keyword evidence="6" id="KW-0961">Cell wall biogenesis/degradation</keyword>
<name>A0A7X0VUJ8_9BACL</name>
<keyword evidence="2" id="KW-0732">Signal</keyword>
<evidence type="ECO:0000256" key="10">
    <source>
        <dbReference type="SAM" id="MobiDB-lite"/>
    </source>
</evidence>
<dbReference type="InterPro" id="IPR018044">
    <property type="entry name" value="Peptidase_S11"/>
</dbReference>
<feature type="active site" description="Proton acceptor" evidence="7">
    <location>
        <position position="82"/>
    </location>
</feature>
<accession>A0A7X0VUJ8</accession>
<dbReference type="GO" id="GO:0009002">
    <property type="term" value="F:serine-type D-Ala-D-Ala carboxypeptidase activity"/>
    <property type="evidence" value="ECO:0007669"/>
    <property type="project" value="InterPro"/>
</dbReference>
<evidence type="ECO:0000256" key="9">
    <source>
        <dbReference type="RuleBase" id="RU004016"/>
    </source>
</evidence>
<dbReference type="InterPro" id="IPR001967">
    <property type="entry name" value="Peptidase_S11_N"/>
</dbReference>
<keyword evidence="12" id="KW-0121">Carboxypeptidase</keyword>
<dbReference type="GO" id="GO:0071555">
    <property type="term" value="P:cell wall organization"/>
    <property type="evidence" value="ECO:0007669"/>
    <property type="project" value="UniProtKB-KW"/>
</dbReference>
<protein>
    <submittedName>
        <fullName evidence="12">D-alanyl-D-alanine carboxypeptidase</fullName>
    </submittedName>
</protein>
<evidence type="ECO:0000256" key="2">
    <source>
        <dbReference type="ARBA" id="ARBA00022729"/>
    </source>
</evidence>
<feature type="domain" description="Peptidase S11 D-alanyl-D-alanine carboxypeptidase A N-terminal" evidence="11">
    <location>
        <begin position="48"/>
        <end position="291"/>
    </location>
</feature>
<feature type="active site" evidence="7">
    <location>
        <position position="139"/>
    </location>
</feature>